<dbReference type="PANTHER" id="PTHR24305">
    <property type="entry name" value="CYTOCHROME P450"/>
    <property type="match status" value="1"/>
</dbReference>
<dbReference type="InterPro" id="IPR036396">
    <property type="entry name" value="Cyt_P450_sf"/>
</dbReference>
<dbReference type="RefSeq" id="WP_219859372.1">
    <property type="nucleotide sequence ID" value="NZ_MWQA01000001.1"/>
</dbReference>
<accession>A0A8E2IRA5</accession>
<dbReference type="AlphaFoldDB" id="A0A8E2IRA5"/>
<dbReference type="GO" id="GO:0020037">
    <property type="term" value="F:heme binding"/>
    <property type="evidence" value="ECO:0007669"/>
    <property type="project" value="InterPro"/>
</dbReference>
<proteinExistence type="inferred from homology"/>
<keyword evidence="4" id="KW-0560">Oxidoreductase</keyword>
<dbReference type="InterPro" id="IPR017972">
    <property type="entry name" value="Cyt_P450_CS"/>
</dbReference>
<protein>
    <recommendedName>
        <fullName evidence="7">Cytochrome P450</fullName>
    </recommendedName>
</protein>
<comment type="caution">
    <text evidence="5">The sequence shown here is derived from an EMBL/GenBank/DDBJ whole genome shotgun (WGS) entry which is preliminary data.</text>
</comment>
<keyword evidence="3 4" id="KW-0408">Iron</keyword>
<name>A0A8E2IRA5_9MYCO</name>
<evidence type="ECO:0000313" key="5">
    <source>
        <dbReference type="EMBL" id="ORC06614.1"/>
    </source>
</evidence>
<dbReference type="InterPro" id="IPR050121">
    <property type="entry name" value="Cytochrome_P450_monoxygenase"/>
</dbReference>
<feature type="binding site" description="axial binding residue" evidence="3">
    <location>
        <position position="392"/>
    </location>
    <ligand>
        <name>heme</name>
        <dbReference type="ChEBI" id="CHEBI:30413"/>
    </ligand>
    <ligandPart>
        <name>Fe</name>
        <dbReference type="ChEBI" id="CHEBI:18248"/>
    </ligandPart>
</feature>
<dbReference type="Pfam" id="PF00067">
    <property type="entry name" value="p450"/>
    <property type="match status" value="1"/>
</dbReference>
<evidence type="ECO:0000313" key="6">
    <source>
        <dbReference type="Proteomes" id="UP000192335"/>
    </source>
</evidence>
<dbReference type="SUPFAM" id="SSF48264">
    <property type="entry name" value="Cytochrome P450"/>
    <property type="match status" value="1"/>
</dbReference>
<dbReference type="GO" id="GO:0016705">
    <property type="term" value="F:oxidoreductase activity, acting on paired donors, with incorporation or reduction of molecular oxygen"/>
    <property type="evidence" value="ECO:0007669"/>
    <property type="project" value="InterPro"/>
</dbReference>
<dbReference type="PRINTS" id="PR00463">
    <property type="entry name" value="EP450I"/>
</dbReference>
<dbReference type="GeneID" id="66597301"/>
<dbReference type="InterPro" id="IPR002401">
    <property type="entry name" value="Cyt_P450_E_grp-I"/>
</dbReference>
<gene>
    <name evidence="5" type="ORF">B4U45_08225</name>
</gene>
<sequence length="460" mass="51157">MRLPPEGRGSAWPASPTVGLATGLRSVRAGLDPETYFRRQSDRPDPFVVIFPGLGRVHFFTTAEDSRRILTMPREALCAPTPNPIESIVGPNSVILTSGEQHGCQRRLLSPAFQGAPMRRRADTMATAVLTEITDWRPGDRVPLHRTARKITLRIIIETVLGLRHDRADEFAHVVTELMNANTAPLMLLPALRRNLAGLGPWARLERLRTQFETLFSAQLEHDRRCPCATNGSVLSQLLHETESESAPVNDQDLQQQLRTMMIAGHDTTAAALAWALYHLHRDTDVLARLAEELSTDPAPHEMPRLPYLSAVIKETLRMHPAVPIILRTLVEPRSVGRMQFSAGDTVGIAIPAIHFSHDLWHDPYRFNPDRFFDSKPTPFAYLPFGGGHRRCLGAAFAHDELAIAIGTMMRTVALIMPRRERRRSPPRSIPRGIAVIPRREIKLVVTGGAGAWPGHPAVS</sequence>
<keyword evidence="4" id="KW-0503">Monooxygenase</keyword>
<organism evidence="5 6">
    <name type="scientific">Mycobacterium persicum</name>
    <dbReference type="NCBI Taxonomy" id="1487726"/>
    <lineage>
        <taxon>Bacteria</taxon>
        <taxon>Bacillati</taxon>
        <taxon>Actinomycetota</taxon>
        <taxon>Actinomycetes</taxon>
        <taxon>Mycobacteriales</taxon>
        <taxon>Mycobacteriaceae</taxon>
        <taxon>Mycobacterium</taxon>
    </lineage>
</organism>
<dbReference type="Gene3D" id="1.10.630.10">
    <property type="entry name" value="Cytochrome P450"/>
    <property type="match status" value="1"/>
</dbReference>
<evidence type="ECO:0000256" key="3">
    <source>
        <dbReference type="PIRSR" id="PIRSR602401-1"/>
    </source>
</evidence>
<keyword evidence="3 4" id="KW-0479">Metal-binding</keyword>
<evidence type="ECO:0008006" key="7">
    <source>
        <dbReference type="Google" id="ProtNLM"/>
    </source>
</evidence>
<dbReference type="PANTHER" id="PTHR24305:SF166">
    <property type="entry name" value="CYTOCHROME P450 12A4, MITOCHONDRIAL-RELATED"/>
    <property type="match status" value="1"/>
</dbReference>
<evidence type="ECO:0000256" key="1">
    <source>
        <dbReference type="ARBA" id="ARBA00001971"/>
    </source>
</evidence>
<evidence type="ECO:0000256" key="4">
    <source>
        <dbReference type="RuleBase" id="RU000461"/>
    </source>
</evidence>
<keyword evidence="3 4" id="KW-0349">Heme</keyword>
<comment type="cofactor">
    <cofactor evidence="1 3">
        <name>heme</name>
        <dbReference type="ChEBI" id="CHEBI:30413"/>
    </cofactor>
</comment>
<dbReference type="EMBL" id="MWQA01000001">
    <property type="protein sequence ID" value="ORC06614.1"/>
    <property type="molecule type" value="Genomic_DNA"/>
</dbReference>
<reference evidence="5 6" key="1">
    <citation type="submission" date="2017-02" db="EMBL/GenBank/DDBJ databases">
        <title>Mycobacterium kansasii genomes.</title>
        <authorList>
            <person name="Borowka P."/>
            <person name="Strapagiel D."/>
            <person name="Marciniak B."/>
            <person name="Lach J."/>
            <person name="Bakula Z."/>
            <person name="Van Ingen J."/>
            <person name="Safianowska A."/>
            <person name="Brzostek A."/>
            <person name="Dziadek J."/>
            <person name="Jagielski T."/>
        </authorList>
    </citation>
    <scope>NUCLEOTIDE SEQUENCE [LARGE SCALE GENOMIC DNA]</scope>
    <source>
        <strain evidence="5 6">12MK</strain>
    </source>
</reference>
<dbReference type="PROSITE" id="PS00086">
    <property type="entry name" value="CYTOCHROME_P450"/>
    <property type="match status" value="1"/>
</dbReference>
<comment type="similarity">
    <text evidence="2 4">Belongs to the cytochrome P450 family.</text>
</comment>
<dbReference type="GO" id="GO:0005506">
    <property type="term" value="F:iron ion binding"/>
    <property type="evidence" value="ECO:0007669"/>
    <property type="project" value="InterPro"/>
</dbReference>
<dbReference type="InterPro" id="IPR001128">
    <property type="entry name" value="Cyt_P450"/>
</dbReference>
<evidence type="ECO:0000256" key="2">
    <source>
        <dbReference type="ARBA" id="ARBA00010617"/>
    </source>
</evidence>
<dbReference type="PRINTS" id="PR00385">
    <property type="entry name" value="P450"/>
</dbReference>
<dbReference type="Proteomes" id="UP000192335">
    <property type="component" value="Unassembled WGS sequence"/>
</dbReference>
<dbReference type="GO" id="GO:0004497">
    <property type="term" value="F:monooxygenase activity"/>
    <property type="evidence" value="ECO:0007669"/>
    <property type="project" value="UniProtKB-KW"/>
</dbReference>